<dbReference type="GO" id="GO:0009103">
    <property type="term" value="P:lipopolysaccharide biosynthetic process"/>
    <property type="evidence" value="ECO:0007669"/>
    <property type="project" value="TreeGrafter"/>
</dbReference>
<feature type="transmembrane region" description="Helical" evidence="8">
    <location>
        <begin position="376"/>
        <end position="398"/>
    </location>
</feature>
<reference evidence="10 11" key="1">
    <citation type="submission" date="2020-02" db="EMBL/GenBank/DDBJ databases">
        <title>Characterization of phylogenetic diversity of novel bifidobacterial species isolated in Czech ZOOs.</title>
        <authorList>
            <person name="Lugli G.A."/>
            <person name="Vera N.B."/>
            <person name="Ventura M."/>
        </authorList>
    </citation>
    <scope>NUCLEOTIDE SEQUENCE [LARGE SCALE GENOMIC DNA]</scope>
    <source>
        <strain evidence="10 11">DSM 109958</strain>
    </source>
</reference>
<sequence length="654" mass="70318">MATARASHPRRRRIDGLDGIKGLAIIAVVAYHCMPDRLTGGFVGVDVFFAVSGFLAAWGILGRLDDGRFDLGDYWLGRLRRLWPAMLLLVPVSVSAAWYVLHDALVGIRDQVVATLLSCYNWYAVATGSSYFAANNPQLFRHLWYVGVLAQSYLVIPFLLVGLWTLCGERGRGRRNGSVRGAAGGGIVRGRAWIGFAALVALAAASALAMGALYRPGQDPTRVYFGTDTHVSGLLLGMALGWALVHVDRARAARADGGDAWAAARAVLRHALPWIGALALAALVALAVTMRQDDAAFRGGIALAGVLAVLLVAGVAVRGSWLGRALDWGPLGLLGRYSYGIYLWHWPIWIMAKHAMPGFLTGQLPNLMPQAVAVSPVPPLVVTLVLTAAATALSWTLVERPAAAGGLLRVFVPAAPRTVGRWVAAALAIVVFAVSGYGFVGALLHAPAKTGVQAHLERVAAQAAAQRAADLASGDWRRERIPDLRAPRNQMPDGSQITAVGDSVMQSSTYGFNKVFPGVELDAVINRTVDKGIEALEQHRSNGTLRRWVVIGLGTNAPMSEDQLDRILDIIGPDRILVLVGTHSPDEPWAVQSNQEILAFAPQHQNRVVLVDWDRVITADPSELDADGIHPKENSTIYARAVRDAIDRWIRQGH</sequence>
<keyword evidence="3 10" id="KW-0808">Transferase</keyword>
<dbReference type="RefSeq" id="WP_169275699.1">
    <property type="nucleotide sequence ID" value="NZ_JAAIIH010000007.1"/>
</dbReference>
<keyword evidence="4 8" id="KW-0812">Transmembrane</keyword>
<feature type="transmembrane region" description="Helical" evidence="8">
    <location>
        <begin position="337"/>
        <end position="356"/>
    </location>
</feature>
<evidence type="ECO:0000313" key="11">
    <source>
        <dbReference type="Proteomes" id="UP000588277"/>
    </source>
</evidence>
<evidence type="ECO:0000256" key="2">
    <source>
        <dbReference type="ARBA" id="ARBA00022475"/>
    </source>
</evidence>
<keyword evidence="5 8" id="KW-1133">Transmembrane helix</keyword>
<proteinExistence type="predicted"/>
<evidence type="ECO:0000256" key="4">
    <source>
        <dbReference type="ARBA" id="ARBA00022692"/>
    </source>
</evidence>
<dbReference type="GO" id="GO:0005886">
    <property type="term" value="C:plasma membrane"/>
    <property type="evidence" value="ECO:0007669"/>
    <property type="project" value="UniProtKB-SubCell"/>
</dbReference>
<evidence type="ECO:0000256" key="1">
    <source>
        <dbReference type="ARBA" id="ARBA00004651"/>
    </source>
</evidence>
<dbReference type="PANTHER" id="PTHR23028">
    <property type="entry name" value="ACETYLTRANSFERASE"/>
    <property type="match status" value="1"/>
</dbReference>
<dbReference type="InterPro" id="IPR002656">
    <property type="entry name" value="Acyl_transf_3_dom"/>
</dbReference>
<dbReference type="Gene3D" id="3.40.50.1110">
    <property type="entry name" value="SGNH hydrolase"/>
    <property type="match status" value="1"/>
</dbReference>
<dbReference type="Proteomes" id="UP000588277">
    <property type="component" value="Unassembled WGS sequence"/>
</dbReference>
<dbReference type="GO" id="GO:0016747">
    <property type="term" value="F:acyltransferase activity, transferring groups other than amino-acyl groups"/>
    <property type="evidence" value="ECO:0007669"/>
    <property type="project" value="InterPro"/>
</dbReference>
<keyword evidence="7 10" id="KW-0012">Acyltransferase</keyword>
<feature type="domain" description="Acyltransferase 3" evidence="9">
    <location>
        <begin position="15"/>
        <end position="398"/>
    </location>
</feature>
<dbReference type="InterPro" id="IPR050879">
    <property type="entry name" value="Acyltransferase_3"/>
</dbReference>
<gene>
    <name evidence="10" type="ORF">G1C96_1136</name>
</gene>
<evidence type="ECO:0000313" key="10">
    <source>
        <dbReference type="EMBL" id="NMN00557.1"/>
    </source>
</evidence>
<keyword evidence="6 8" id="KW-0472">Membrane</keyword>
<comment type="subcellular location">
    <subcellularLocation>
        <location evidence="1">Cell membrane</location>
        <topology evidence="1">Multi-pass membrane protein</topology>
    </subcellularLocation>
</comment>
<name>A0A7Y0F3V8_9BIFI</name>
<dbReference type="SUPFAM" id="SSF52266">
    <property type="entry name" value="SGNH hydrolase"/>
    <property type="match status" value="1"/>
</dbReference>
<feature type="transmembrane region" description="Helical" evidence="8">
    <location>
        <begin position="38"/>
        <end position="61"/>
    </location>
</feature>
<protein>
    <submittedName>
        <fullName evidence="10">Acyltransferase</fullName>
    </submittedName>
</protein>
<evidence type="ECO:0000256" key="5">
    <source>
        <dbReference type="ARBA" id="ARBA00022989"/>
    </source>
</evidence>
<evidence type="ECO:0000256" key="6">
    <source>
        <dbReference type="ARBA" id="ARBA00023136"/>
    </source>
</evidence>
<feature type="transmembrane region" description="Helical" evidence="8">
    <location>
        <begin position="267"/>
        <end position="289"/>
    </location>
</feature>
<evidence type="ECO:0000256" key="7">
    <source>
        <dbReference type="ARBA" id="ARBA00023315"/>
    </source>
</evidence>
<evidence type="ECO:0000256" key="3">
    <source>
        <dbReference type="ARBA" id="ARBA00022679"/>
    </source>
</evidence>
<evidence type="ECO:0000256" key="8">
    <source>
        <dbReference type="SAM" id="Phobius"/>
    </source>
</evidence>
<dbReference type="EMBL" id="JAAIIH010000007">
    <property type="protein sequence ID" value="NMN00557.1"/>
    <property type="molecule type" value="Genomic_DNA"/>
</dbReference>
<dbReference type="AlphaFoldDB" id="A0A7Y0F3V8"/>
<feature type="transmembrane region" description="Helical" evidence="8">
    <location>
        <begin position="143"/>
        <end position="166"/>
    </location>
</feature>
<organism evidence="10 11">
    <name type="scientific">Bifidobacterium moraviense</name>
    <dbReference type="NCBI Taxonomy" id="2675323"/>
    <lineage>
        <taxon>Bacteria</taxon>
        <taxon>Bacillati</taxon>
        <taxon>Actinomycetota</taxon>
        <taxon>Actinomycetes</taxon>
        <taxon>Bifidobacteriales</taxon>
        <taxon>Bifidobacteriaceae</taxon>
        <taxon>Bifidobacterium</taxon>
    </lineage>
</organism>
<dbReference type="Pfam" id="PF01757">
    <property type="entry name" value="Acyl_transf_3"/>
    <property type="match status" value="1"/>
</dbReference>
<keyword evidence="2" id="KW-1003">Cell membrane</keyword>
<feature type="transmembrane region" description="Helical" evidence="8">
    <location>
        <begin position="82"/>
        <end position="101"/>
    </location>
</feature>
<feature type="transmembrane region" description="Helical" evidence="8">
    <location>
        <begin position="193"/>
        <end position="214"/>
    </location>
</feature>
<dbReference type="InterPro" id="IPR036514">
    <property type="entry name" value="SGNH_hydro_sf"/>
</dbReference>
<accession>A0A7Y0F3V8</accession>
<dbReference type="PANTHER" id="PTHR23028:SF53">
    <property type="entry name" value="ACYL_TRANSF_3 DOMAIN-CONTAINING PROTEIN"/>
    <property type="match status" value="1"/>
</dbReference>
<keyword evidence="11" id="KW-1185">Reference proteome</keyword>
<feature type="transmembrane region" description="Helical" evidence="8">
    <location>
        <begin position="229"/>
        <end position="247"/>
    </location>
</feature>
<feature type="transmembrane region" description="Helical" evidence="8">
    <location>
        <begin position="419"/>
        <end position="440"/>
    </location>
</feature>
<feature type="transmembrane region" description="Helical" evidence="8">
    <location>
        <begin position="295"/>
        <end position="317"/>
    </location>
</feature>
<evidence type="ECO:0000259" key="9">
    <source>
        <dbReference type="Pfam" id="PF01757"/>
    </source>
</evidence>
<comment type="caution">
    <text evidence="10">The sequence shown here is derived from an EMBL/GenBank/DDBJ whole genome shotgun (WGS) entry which is preliminary data.</text>
</comment>